<dbReference type="EMBL" id="JACGWM010000011">
    <property type="protein sequence ID" value="KAL0342148.1"/>
    <property type="molecule type" value="Genomic_DNA"/>
</dbReference>
<organism evidence="4">
    <name type="scientific">Sesamum calycinum</name>
    <dbReference type="NCBI Taxonomy" id="2727403"/>
    <lineage>
        <taxon>Eukaryota</taxon>
        <taxon>Viridiplantae</taxon>
        <taxon>Streptophyta</taxon>
        <taxon>Embryophyta</taxon>
        <taxon>Tracheophyta</taxon>
        <taxon>Spermatophyta</taxon>
        <taxon>Magnoliopsida</taxon>
        <taxon>eudicotyledons</taxon>
        <taxon>Gunneridae</taxon>
        <taxon>Pentapetalae</taxon>
        <taxon>asterids</taxon>
        <taxon>lamiids</taxon>
        <taxon>Lamiales</taxon>
        <taxon>Pedaliaceae</taxon>
        <taxon>Sesamum</taxon>
    </lineage>
</organism>
<dbReference type="InterPro" id="IPR002885">
    <property type="entry name" value="PPR_rpt"/>
</dbReference>
<dbReference type="NCBIfam" id="TIGR00756">
    <property type="entry name" value="PPR"/>
    <property type="match status" value="1"/>
</dbReference>
<evidence type="ECO:0000256" key="2">
    <source>
        <dbReference type="PROSITE-ProRule" id="PRU00708"/>
    </source>
</evidence>
<reference evidence="4" key="1">
    <citation type="submission" date="2020-06" db="EMBL/GenBank/DDBJ databases">
        <authorList>
            <person name="Li T."/>
            <person name="Hu X."/>
            <person name="Zhang T."/>
            <person name="Song X."/>
            <person name="Zhang H."/>
            <person name="Dai N."/>
            <person name="Sheng W."/>
            <person name="Hou X."/>
            <person name="Wei L."/>
        </authorList>
    </citation>
    <scope>NUCLEOTIDE SEQUENCE</scope>
    <source>
        <strain evidence="4">KEN8</strain>
        <tissue evidence="4">Leaf</tissue>
    </source>
</reference>
<keyword evidence="1" id="KW-0677">Repeat</keyword>
<evidence type="ECO:0000313" key="4">
    <source>
        <dbReference type="EMBL" id="KAL0342148.1"/>
    </source>
</evidence>
<feature type="region of interest" description="Disordered" evidence="3">
    <location>
        <begin position="56"/>
        <end position="88"/>
    </location>
</feature>
<proteinExistence type="predicted"/>
<feature type="compositionally biased region" description="Polar residues" evidence="3">
    <location>
        <begin position="62"/>
        <end position="88"/>
    </location>
</feature>
<accession>A0AAW2NG24</accession>
<sequence>MGFPPASVSCLEELVDHGLSPDEFAYNALIDALLQKGLVDMAHKYDEEMLMKGLSAKPRAELQTTMNSEGSNDGTSSGLGNAASSQRY</sequence>
<comment type="caution">
    <text evidence="4">The sequence shown here is derived from an EMBL/GenBank/DDBJ whole genome shotgun (WGS) entry which is preliminary data.</text>
</comment>
<dbReference type="Gene3D" id="1.25.40.10">
    <property type="entry name" value="Tetratricopeptide repeat domain"/>
    <property type="match status" value="1"/>
</dbReference>
<protein>
    <submittedName>
        <fullName evidence="4">Pentatricopeptide repeat-containing protein, mitochondrial</fullName>
    </submittedName>
</protein>
<gene>
    <name evidence="4" type="ORF">Scaly_1877400</name>
</gene>
<evidence type="ECO:0000256" key="3">
    <source>
        <dbReference type="SAM" id="MobiDB-lite"/>
    </source>
</evidence>
<feature type="repeat" description="PPR" evidence="2">
    <location>
        <begin position="22"/>
        <end position="56"/>
    </location>
</feature>
<reference evidence="4" key="2">
    <citation type="journal article" date="2024" name="Plant">
        <title>Genomic evolution and insights into agronomic trait innovations of Sesamum species.</title>
        <authorList>
            <person name="Miao H."/>
            <person name="Wang L."/>
            <person name="Qu L."/>
            <person name="Liu H."/>
            <person name="Sun Y."/>
            <person name="Le M."/>
            <person name="Wang Q."/>
            <person name="Wei S."/>
            <person name="Zheng Y."/>
            <person name="Lin W."/>
            <person name="Duan Y."/>
            <person name="Cao H."/>
            <person name="Xiong S."/>
            <person name="Wang X."/>
            <person name="Wei L."/>
            <person name="Li C."/>
            <person name="Ma Q."/>
            <person name="Ju M."/>
            <person name="Zhao R."/>
            <person name="Li G."/>
            <person name="Mu C."/>
            <person name="Tian Q."/>
            <person name="Mei H."/>
            <person name="Zhang T."/>
            <person name="Gao T."/>
            <person name="Zhang H."/>
        </authorList>
    </citation>
    <scope>NUCLEOTIDE SEQUENCE</scope>
    <source>
        <strain evidence="4">KEN8</strain>
    </source>
</reference>
<dbReference type="PROSITE" id="PS51375">
    <property type="entry name" value="PPR"/>
    <property type="match status" value="1"/>
</dbReference>
<dbReference type="AlphaFoldDB" id="A0AAW2NG24"/>
<name>A0AAW2NG24_9LAMI</name>
<evidence type="ECO:0000256" key="1">
    <source>
        <dbReference type="ARBA" id="ARBA00022737"/>
    </source>
</evidence>
<dbReference type="InterPro" id="IPR011990">
    <property type="entry name" value="TPR-like_helical_dom_sf"/>
</dbReference>